<keyword evidence="2" id="KW-1185">Reference proteome</keyword>
<name>A0A9N9E789_9GLOM</name>
<protein>
    <submittedName>
        <fullName evidence="1">12363_t:CDS:1</fullName>
    </submittedName>
</protein>
<dbReference type="Proteomes" id="UP000789831">
    <property type="component" value="Unassembled WGS sequence"/>
</dbReference>
<comment type="caution">
    <text evidence="1">The sequence shown here is derived from an EMBL/GenBank/DDBJ whole genome shotgun (WGS) entry which is preliminary data.</text>
</comment>
<dbReference type="AlphaFoldDB" id="A0A9N9E789"/>
<proteinExistence type="predicted"/>
<evidence type="ECO:0000313" key="2">
    <source>
        <dbReference type="Proteomes" id="UP000789831"/>
    </source>
</evidence>
<evidence type="ECO:0000313" key="1">
    <source>
        <dbReference type="EMBL" id="CAG8662963.1"/>
    </source>
</evidence>
<accession>A0A9N9E789</accession>
<organism evidence="1 2">
    <name type="scientific">Ambispora gerdemannii</name>
    <dbReference type="NCBI Taxonomy" id="144530"/>
    <lineage>
        <taxon>Eukaryota</taxon>
        <taxon>Fungi</taxon>
        <taxon>Fungi incertae sedis</taxon>
        <taxon>Mucoromycota</taxon>
        <taxon>Glomeromycotina</taxon>
        <taxon>Glomeromycetes</taxon>
        <taxon>Archaeosporales</taxon>
        <taxon>Ambisporaceae</taxon>
        <taxon>Ambispora</taxon>
    </lineage>
</organism>
<sequence length="63" mass="7386">ELEQKQLKHVRNFTPTHYSWQQSLGSVEGRREMLIIEVLTPELLGSLGEHPLFFLHLPHPTLR</sequence>
<reference evidence="1" key="1">
    <citation type="submission" date="2021-06" db="EMBL/GenBank/DDBJ databases">
        <authorList>
            <person name="Kallberg Y."/>
            <person name="Tangrot J."/>
            <person name="Rosling A."/>
        </authorList>
    </citation>
    <scope>NUCLEOTIDE SEQUENCE</scope>
    <source>
        <strain evidence="1">MT106</strain>
    </source>
</reference>
<dbReference type="EMBL" id="CAJVPL010006191">
    <property type="protein sequence ID" value="CAG8662963.1"/>
    <property type="molecule type" value="Genomic_DNA"/>
</dbReference>
<feature type="non-terminal residue" evidence="1">
    <location>
        <position position="1"/>
    </location>
</feature>
<gene>
    <name evidence="1" type="ORF">AGERDE_LOCUS11908</name>
</gene>